<gene>
    <name evidence="2" type="ORF">J2W31_000331</name>
</gene>
<evidence type="ECO:0000313" key="2">
    <source>
        <dbReference type="EMBL" id="MDP9891235.1"/>
    </source>
</evidence>
<proteinExistence type="predicted"/>
<dbReference type="Proteomes" id="UP001242045">
    <property type="component" value="Unassembled WGS sequence"/>
</dbReference>
<accession>A0AAW8CLK1</accession>
<dbReference type="RefSeq" id="WP_307683609.1">
    <property type="nucleotide sequence ID" value="NZ_JAUSRD010000001.1"/>
</dbReference>
<name>A0AAW8CLK1_9BURK</name>
<evidence type="ECO:0000313" key="3">
    <source>
        <dbReference type="Proteomes" id="UP001242045"/>
    </source>
</evidence>
<organism evidence="2 3">
    <name type="scientific">Variovorax boronicumulans</name>
    <dbReference type="NCBI Taxonomy" id="436515"/>
    <lineage>
        <taxon>Bacteria</taxon>
        <taxon>Pseudomonadati</taxon>
        <taxon>Pseudomonadota</taxon>
        <taxon>Betaproteobacteria</taxon>
        <taxon>Burkholderiales</taxon>
        <taxon>Comamonadaceae</taxon>
        <taxon>Variovorax</taxon>
    </lineage>
</organism>
<protein>
    <submittedName>
        <fullName evidence="2">Uncharacterized protein</fullName>
    </submittedName>
</protein>
<sequence length="115" mass="11990">MKTLIALLAIAAGKYGEGQVAIDEGTKFEVPDDIADKMVTTGDARLDDAAPPEGSKQAKSGKKTKVRLLMDSALGNANDVVEVDAGEVKTLERDGVADSDKAAVSYAQTLPQNKA</sequence>
<reference evidence="2" key="1">
    <citation type="submission" date="2023-07" db="EMBL/GenBank/DDBJ databases">
        <title>Sorghum-associated microbial communities from plants grown in Nebraska, USA.</title>
        <authorList>
            <person name="Schachtman D."/>
        </authorList>
    </citation>
    <scope>NUCLEOTIDE SEQUENCE</scope>
    <source>
        <strain evidence="2">DS3754</strain>
    </source>
</reference>
<dbReference type="AlphaFoldDB" id="A0AAW8CLK1"/>
<feature type="region of interest" description="Disordered" evidence="1">
    <location>
        <begin position="41"/>
        <end position="62"/>
    </location>
</feature>
<evidence type="ECO:0000256" key="1">
    <source>
        <dbReference type="SAM" id="MobiDB-lite"/>
    </source>
</evidence>
<dbReference type="EMBL" id="JAUSRD010000001">
    <property type="protein sequence ID" value="MDP9891235.1"/>
    <property type="molecule type" value="Genomic_DNA"/>
</dbReference>
<comment type="caution">
    <text evidence="2">The sequence shown here is derived from an EMBL/GenBank/DDBJ whole genome shotgun (WGS) entry which is preliminary data.</text>
</comment>